<sequence length="277" mass="29570">MRAALLQLTSSDDPAANLETVRAMLREAAGQGAGLVLTPEVSNCVSMDRAHQRAVLRPEGADPFIAGCREEAAALGVWLLLGSVAVKSDPPEERFANRSLLIGPDGAIMARYDKMHMFDVAVSETETYRESAGFAPGDRAVLAQTPFGAIGMTVCYDLRFAYLYRALAQAGAMVLTVPSAFSPGTGPDHWQPLLQARAIETGCYVLAPAQTGTHAAQAGRTRKTYGHSLAIDPWGRVILDAGTEPGVFCLDLDPEAVADARRRLPSLTHDRPVRGLA</sequence>
<dbReference type="EMBL" id="CP047166">
    <property type="protein sequence ID" value="QRF68247.1"/>
    <property type="molecule type" value="Genomic_DNA"/>
</dbReference>
<evidence type="ECO:0000313" key="3">
    <source>
        <dbReference type="EMBL" id="QRF68247.1"/>
    </source>
</evidence>
<protein>
    <submittedName>
        <fullName evidence="3">Carbon-nitrogen hydrolase family protein</fullName>
    </submittedName>
</protein>
<dbReference type="PANTHER" id="PTHR23088:SF27">
    <property type="entry name" value="DEAMINATED GLUTATHIONE AMIDASE"/>
    <property type="match status" value="1"/>
</dbReference>
<keyword evidence="4" id="KW-1185">Reference proteome</keyword>
<dbReference type="InterPro" id="IPR045254">
    <property type="entry name" value="Nit1/2_C-N_Hydrolase"/>
</dbReference>
<gene>
    <name evidence="3" type="ORF">GQA70_19180</name>
</gene>
<reference evidence="3 4" key="1">
    <citation type="submission" date="2019-12" db="EMBL/GenBank/DDBJ databases">
        <title>Complete Genome Sequence of a Quorum-Sensing Bacterium,Rhodobacteraceae bacterium C31, Isolated from a marine microalgae symbiotic bacteria.</title>
        <authorList>
            <person name="Zhang Y."/>
        </authorList>
    </citation>
    <scope>NUCLEOTIDE SEQUENCE [LARGE SCALE GENOMIC DNA]</scope>
    <source>
        <strain evidence="3 4">C31</strain>
    </source>
</reference>
<accession>A0ABX7FFR9</accession>
<evidence type="ECO:0000259" key="2">
    <source>
        <dbReference type="PROSITE" id="PS50263"/>
    </source>
</evidence>
<dbReference type="InterPro" id="IPR036526">
    <property type="entry name" value="C-N_Hydrolase_sf"/>
</dbReference>
<evidence type="ECO:0000256" key="1">
    <source>
        <dbReference type="ARBA" id="ARBA00022801"/>
    </source>
</evidence>
<dbReference type="Pfam" id="PF00795">
    <property type="entry name" value="CN_hydrolase"/>
    <property type="match status" value="1"/>
</dbReference>
<feature type="domain" description="CN hydrolase" evidence="2">
    <location>
        <begin position="1"/>
        <end position="254"/>
    </location>
</feature>
<keyword evidence="1 3" id="KW-0378">Hydrolase</keyword>
<dbReference type="Proteomes" id="UP000596387">
    <property type="component" value="Chromosome"/>
</dbReference>
<dbReference type="Gene3D" id="3.60.110.10">
    <property type="entry name" value="Carbon-nitrogen hydrolase"/>
    <property type="match status" value="1"/>
</dbReference>
<dbReference type="RefSeq" id="WP_023848730.1">
    <property type="nucleotide sequence ID" value="NZ_CP047166.1"/>
</dbReference>
<name>A0ABX7FFR9_9RHOB</name>
<organism evidence="3 4">
    <name type="scientific">Ponticoccus alexandrii</name>
    <dbReference type="NCBI Taxonomy" id="1943633"/>
    <lineage>
        <taxon>Bacteria</taxon>
        <taxon>Pseudomonadati</taxon>
        <taxon>Pseudomonadota</taxon>
        <taxon>Alphaproteobacteria</taxon>
        <taxon>Rhodobacterales</taxon>
        <taxon>Roseobacteraceae</taxon>
        <taxon>Ponticoccus</taxon>
    </lineage>
</organism>
<dbReference type="SUPFAM" id="SSF56317">
    <property type="entry name" value="Carbon-nitrogen hydrolase"/>
    <property type="match status" value="1"/>
</dbReference>
<evidence type="ECO:0000313" key="4">
    <source>
        <dbReference type="Proteomes" id="UP000596387"/>
    </source>
</evidence>
<dbReference type="InterPro" id="IPR003010">
    <property type="entry name" value="C-N_Hydrolase"/>
</dbReference>
<dbReference type="GO" id="GO:0016787">
    <property type="term" value="F:hydrolase activity"/>
    <property type="evidence" value="ECO:0007669"/>
    <property type="project" value="UniProtKB-KW"/>
</dbReference>
<dbReference type="PROSITE" id="PS50263">
    <property type="entry name" value="CN_HYDROLASE"/>
    <property type="match status" value="1"/>
</dbReference>
<dbReference type="PANTHER" id="PTHR23088">
    <property type="entry name" value="NITRILASE-RELATED"/>
    <property type="match status" value="1"/>
</dbReference>
<proteinExistence type="predicted"/>
<dbReference type="CDD" id="cd07572">
    <property type="entry name" value="nit"/>
    <property type="match status" value="1"/>
</dbReference>